<evidence type="ECO:0008006" key="3">
    <source>
        <dbReference type="Google" id="ProtNLM"/>
    </source>
</evidence>
<dbReference type="Proteomes" id="UP000016023">
    <property type="component" value="Unassembled WGS sequence"/>
</dbReference>
<accession>H1Q312</accession>
<organism evidence="1 2">
    <name type="scientific">Prevotella micans F0438</name>
    <dbReference type="NCBI Taxonomy" id="883158"/>
    <lineage>
        <taxon>Bacteria</taxon>
        <taxon>Pseudomonadati</taxon>
        <taxon>Bacteroidota</taxon>
        <taxon>Bacteroidia</taxon>
        <taxon>Bacteroidales</taxon>
        <taxon>Prevotellaceae</taxon>
        <taxon>Prevotella</taxon>
    </lineage>
</organism>
<dbReference type="PATRIC" id="fig|883158.3.peg.1305"/>
<dbReference type="InterPro" id="IPR026906">
    <property type="entry name" value="LRR_5"/>
</dbReference>
<dbReference type="PANTHER" id="PTHR45661">
    <property type="entry name" value="SURFACE ANTIGEN"/>
    <property type="match status" value="1"/>
</dbReference>
<reference evidence="1 2" key="1">
    <citation type="submission" date="2011-12" db="EMBL/GenBank/DDBJ databases">
        <title>The Genome Sequence of Prevotella micans F0438.</title>
        <authorList>
            <consortium name="The Broad Institute Genome Sequencing Platform"/>
            <person name="Earl A."/>
            <person name="Ward D."/>
            <person name="Feldgarden M."/>
            <person name="Gevers D."/>
            <person name="Izard J."/>
            <person name="Baranova O.V."/>
            <person name="Blanton J.M."/>
            <person name="Wade W.G."/>
            <person name="Dewhirst F.E."/>
            <person name="Young S.K."/>
            <person name="Zeng Q."/>
            <person name="Gargeya S."/>
            <person name="Fitzgerald M."/>
            <person name="Haas B."/>
            <person name="Abouelleil A."/>
            <person name="Alvarado L."/>
            <person name="Arachchi H.M."/>
            <person name="Berlin A."/>
            <person name="Chapman S.B."/>
            <person name="Gearin G."/>
            <person name="Goldberg J."/>
            <person name="Griggs A."/>
            <person name="Gujja S."/>
            <person name="Hansen M."/>
            <person name="Heiman D."/>
            <person name="Howarth C."/>
            <person name="Larimer J."/>
            <person name="Lui A."/>
            <person name="MacDonald P.J.P."/>
            <person name="McCowen C."/>
            <person name="Montmayeur A."/>
            <person name="Murphy C."/>
            <person name="Neiman D."/>
            <person name="Pearson M."/>
            <person name="Priest M."/>
            <person name="Roberts A."/>
            <person name="Saif S."/>
            <person name="Shea T."/>
            <person name="Sisk P."/>
            <person name="Stolte C."/>
            <person name="Sykes S."/>
            <person name="Wortman J."/>
            <person name="Nusbaum C."/>
            <person name="Birren B."/>
        </authorList>
    </citation>
    <scope>NUCLEOTIDE SEQUENCE [LARGE SCALE GENOMIC DNA]</scope>
    <source>
        <strain evidence="1 2">F0438</strain>
    </source>
</reference>
<dbReference type="STRING" id="883158.HMPREF9140_01300"/>
<gene>
    <name evidence="1" type="ORF">HMPREF9140_01300</name>
</gene>
<dbReference type="eggNOG" id="COG3209">
    <property type="taxonomic scope" value="Bacteria"/>
</dbReference>
<comment type="caution">
    <text evidence="1">The sequence shown here is derived from an EMBL/GenBank/DDBJ whole genome shotgun (WGS) entry which is preliminary data.</text>
</comment>
<keyword evidence="2" id="KW-1185">Reference proteome</keyword>
<sequence>MHFAGAKGSEFALLIMGSEPGEYSLDWGDGNLVKGTLKTNATRVTGVTASQDLTIYGKIAVLECSYNQLTSLDVTKMPTLTHLISRKNFIRNIDLSGNPNLKVICIQDSPLEELDLSDNPKVDSLIVTNNKMANLLLPGQSALKLLMCTSNSQLKKLDLSGCAKLEHLDAMQTMVTEYDLSPNKELTYVAVGLGRPITKFKLPDANKIDTLMLPMAGLKTLDLSQTKNLRLLATDNNFQLSALDLSGMTKLKDLSCLGNSLTELNLTDTRNLETLTCNNNQLTKLDVSGMTKLQTLMCFSNELQELKLDGCPALINLDCSMNERLSVAAFPRKLKSLNCSGCKFSKLDVTTLSELTDLNCNDNSLNELNISSLMKLTSFNCSNNNISRLDFGYKPALLDVNISNNPIVSGISFDTSPNLRYVSVNNTQMDPCALNELYNSLRKKREGEDNELGGLLLFNDVPGSAEVSTTQLATDKGWMVSVEGDGTGCDANTVVVNVSAPGALYDEAPEKVWEDAVHTLKIIGKINSYDLRVIRGFCGSDEYGSFIPKKLKRLDLSKATIVPGGTYYIVTDDQGTSREYSVEEGKDELLPDKLFFNCCTIESIVLPENIREIGIGAFYKCIELKEVVIPDQVTRINSTAFGVCNAMESIKLPTSLTHLGGYAFTHCANLKEVTIPTGVKHLHMRLFDQTAKLSKINLPSTIEKFDPESFFGAIGLEEITIPEGIDTIPESCFGFCLALRTVNLPVSLRHIGETAFQEDRALEAVHFAEGLKTIGHFAFKGCENLSSLAFPNSLEEISNEAFINCKNMQSITFGTGLKSIGEKAFFHNHGVKTLTFPAGINMIDYAAFAECADLEEVHLGMAAPQLVNNPFLGCVQLKKITVDNNNEVYATQGGALYTKNMSRLCLYPNANGSKLKMNDATETLDDFAFWYCTNLEEVEFSSKLQHLGWRTFCGCSNLKKLTVKNTTPVENEFVDDVFEGLTKSACELSVPAGTKAAYQASRTWGGFNIVESIPDNISSAEALIPMIRLVPGECIIEGIDHMYYKVELTDLSGRVLSASAVYGGKAVLSVSGLRNQVCIATLHAAGSRKSFKIKL</sequence>
<proteinExistence type="predicted"/>
<dbReference type="eggNOG" id="COG4886">
    <property type="taxonomic scope" value="Bacteria"/>
</dbReference>
<dbReference type="EMBL" id="AGWK01000036">
    <property type="protein sequence ID" value="EHO69610.1"/>
    <property type="molecule type" value="Genomic_DNA"/>
</dbReference>
<dbReference type="AlphaFoldDB" id="H1Q312"/>
<dbReference type="InterPro" id="IPR032675">
    <property type="entry name" value="LRR_dom_sf"/>
</dbReference>
<dbReference type="InterPro" id="IPR053139">
    <property type="entry name" value="Surface_bspA-like"/>
</dbReference>
<dbReference type="HOGENOM" id="CLU_283984_0_0_10"/>
<dbReference type="PANTHER" id="PTHR45661:SF3">
    <property type="entry name" value="IG-LIKE DOMAIN-CONTAINING PROTEIN"/>
    <property type="match status" value="1"/>
</dbReference>
<dbReference type="Gene3D" id="3.80.10.10">
    <property type="entry name" value="Ribonuclease Inhibitor"/>
    <property type="match status" value="4"/>
</dbReference>
<protein>
    <recommendedName>
        <fullName evidence="3">Ig-like domain-containing protein</fullName>
    </recommendedName>
</protein>
<dbReference type="Pfam" id="PF13306">
    <property type="entry name" value="LRR_5"/>
    <property type="match status" value="3"/>
</dbReference>
<dbReference type="SUPFAM" id="SSF52058">
    <property type="entry name" value="L domain-like"/>
    <property type="match status" value="4"/>
</dbReference>
<evidence type="ECO:0000313" key="1">
    <source>
        <dbReference type="EMBL" id="EHO69610.1"/>
    </source>
</evidence>
<evidence type="ECO:0000313" key="2">
    <source>
        <dbReference type="Proteomes" id="UP000016023"/>
    </source>
</evidence>
<name>H1Q312_9BACT</name>